<gene>
    <name evidence="1" type="ORF">ABR189_02835</name>
</gene>
<reference evidence="1 2" key="1">
    <citation type="submission" date="2024-06" db="EMBL/GenBank/DDBJ databases">
        <title>Chitinophaga defluvii sp. nov., isolated from municipal sewage.</title>
        <authorList>
            <person name="Zhang L."/>
        </authorList>
    </citation>
    <scope>NUCLEOTIDE SEQUENCE [LARGE SCALE GENOMIC DNA]</scope>
    <source>
        <strain evidence="1 2">H8</strain>
    </source>
</reference>
<comment type="caution">
    <text evidence="1">The sequence shown here is derived from an EMBL/GenBank/DDBJ whole genome shotgun (WGS) entry which is preliminary data.</text>
</comment>
<dbReference type="Gene3D" id="3.20.20.80">
    <property type="entry name" value="Glycosidases"/>
    <property type="match status" value="1"/>
</dbReference>
<proteinExistence type="predicted"/>
<evidence type="ECO:0000313" key="2">
    <source>
        <dbReference type="Proteomes" id="UP001549749"/>
    </source>
</evidence>
<dbReference type="SUPFAM" id="SSF51445">
    <property type="entry name" value="(Trans)glycosidases"/>
    <property type="match status" value="1"/>
</dbReference>
<dbReference type="EMBL" id="JBEXAC010000001">
    <property type="protein sequence ID" value="MET6996281.1"/>
    <property type="molecule type" value="Genomic_DNA"/>
</dbReference>
<accession>A0ABV2SZS8</accession>
<dbReference type="Proteomes" id="UP001549749">
    <property type="component" value="Unassembled WGS sequence"/>
</dbReference>
<keyword evidence="2" id="KW-1185">Reference proteome</keyword>
<name>A0ABV2SZS8_9BACT</name>
<organism evidence="1 2">
    <name type="scientific">Chitinophaga defluvii</name>
    <dbReference type="NCBI Taxonomy" id="3163343"/>
    <lineage>
        <taxon>Bacteria</taxon>
        <taxon>Pseudomonadati</taxon>
        <taxon>Bacteroidota</taxon>
        <taxon>Chitinophagia</taxon>
        <taxon>Chitinophagales</taxon>
        <taxon>Chitinophagaceae</taxon>
        <taxon>Chitinophaga</taxon>
    </lineage>
</organism>
<sequence>MQRILFIPSLVILLLAIVRPAAGQKGNDQFLISIYSPPPATFINDEQYQLMKAAHIDYILNIGPGVTTDKAGNLKTLDMALKHGLKVYVYDARINGNNDSIKALVGDYKAHPALAGYYITDEPDSGRLQKAIDIHKLVTALDNKGDAYVNHLPDWAVPGYEAFLERWINGVGKENLNYLAYDNYPYKRKQSLEKTYFNNLNIIRTMGLKYQIKTSSCLQSFGMYFSGVEELRRPNPDEMRMNVYSNLAYGVKNAVWYPYWSTIRHGDVITMSPCIVDTNGTKTDLYAPFKVLNGAMKQLGKTLIHLDAQEVYHTGDSLWIGTTHPPENFLWKVLDKGADVILSHMVNPKTGKEYIMVVNKSFKVPKQFTFQLKNTFKKVMEISQTTGKPVKSTFDRSTHQLKAAFLPGEGKLYELSE</sequence>
<dbReference type="InterPro" id="IPR017853">
    <property type="entry name" value="GH"/>
</dbReference>
<evidence type="ECO:0000313" key="1">
    <source>
        <dbReference type="EMBL" id="MET6996281.1"/>
    </source>
</evidence>
<evidence type="ECO:0008006" key="3">
    <source>
        <dbReference type="Google" id="ProtNLM"/>
    </source>
</evidence>
<protein>
    <recommendedName>
        <fullName evidence="3">Glycosyl hydrolase-like family 15 (GHL15) protein</fullName>
    </recommendedName>
</protein>
<dbReference type="RefSeq" id="WP_354658927.1">
    <property type="nucleotide sequence ID" value="NZ_JBEXAC010000001.1"/>
</dbReference>